<dbReference type="InterPro" id="IPR010368">
    <property type="entry name" value="Com_YlbF"/>
</dbReference>
<dbReference type="PIRSF" id="PIRSF021287">
    <property type="entry name" value="Biofilm_formation_YmcA"/>
    <property type="match status" value="1"/>
</dbReference>
<sequence>MTEKDNFITMLKDDPKLKEYHRLEAIINQNKQLKSKLNQLKSIQKQMINAEKIEKENALKKIKNEYDNLLEEILEYPLMTTYLDLQNYFNEILKQTTEIIENSINSSLKI</sequence>
<dbReference type="InterPro" id="IPR052767">
    <property type="entry name" value="Bact_com_dev_regulator"/>
</dbReference>
<evidence type="ECO:0000256" key="1">
    <source>
        <dbReference type="SAM" id="Coils"/>
    </source>
</evidence>
<dbReference type="Proteomes" id="UP000032740">
    <property type="component" value="Chromosome"/>
</dbReference>
<name>U4KKL1_ALTPJ</name>
<dbReference type="InterPro" id="IPR023378">
    <property type="entry name" value="YheA/YmcA-like_dom_sf"/>
</dbReference>
<reference evidence="2 3" key="1">
    <citation type="journal article" date="2013" name="J. Mol. Microbiol. Biotechnol.">
        <title>Analysis of the Complete Genomes of Acholeplasma brassicae , A. palmae and A. laidlawii and Their Comparison to the Obligate Parasites from ' Candidatus Phytoplasma'.</title>
        <authorList>
            <person name="Kube M."/>
            <person name="Siewert C."/>
            <person name="Migdoll A.M."/>
            <person name="Duduk B."/>
            <person name="Holz S."/>
            <person name="Rabus R."/>
            <person name="Seemuller E."/>
            <person name="Mitrovic J."/>
            <person name="Muller I."/>
            <person name="Buttner C."/>
            <person name="Reinhardt R."/>
        </authorList>
    </citation>
    <scope>NUCLEOTIDE SEQUENCE [LARGE SCALE GENOMIC DNA]</scope>
    <source>
        <strain evidence="2 3">J233</strain>
    </source>
</reference>
<dbReference type="STRING" id="1318466.BN85407170"/>
<dbReference type="Gene3D" id="1.20.1500.10">
    <property type="entry name" value="YheA/YmcA-like"/>
    <property type="match status" value="1"/>
</dbReference>
<keyword evidence="1" id="KW-0175">Coiled coil</keyword>
<dbReference type="InterPro" id="IPR016783">
    <property type="entry name" value="Biofilm_formation_YmcA"/>
</dbReference>
<proteinExistence type="predicted"/>
<evidence type="ECO:0000313" key="2">
    <source>
        <dbReference type="EMBL" id="CCV64294.1"/>
    </source>
</evidence>
<dbReference type="PANTHER" id="PTHR38448:SF1">
    <property type="entry name" value="YLBF FAMILY REGULATOR"/>
    <property type="match status" value="1"/>
</dbReference>
<dbReference type="KEGG" id="apal:BN85407170"/>
<feature type="coiled-coil region" evidence="1">
    <location>
        <begin position="23"/>
        <end position="72"/>
    </location>
</feature>
<dbReference type="Pfam" id="PF06133">
    <property type="entry name" value="Com_YlbF"/>
    <property type="match status" value="1"/>
</dbReference>
<dbReference type="AlphaFoldDB" id="U4KKL1"/>
<dbReference type="OrthoDB" id="411339at2"/>
<organism evidence="2 3">
    <name type="scientific">Alteracholeplasma palmae (strain ATCC 49389 / J233)</name>
    <name type="common">Acholeplasma palmae</name>
    <dbReference type="NCBI Taxonomy" id="1318466"/>
    <lineage>
        <taxon>Bacteria</taxon>
        <taxon>Bacillati</taxon>
        <taxon>Mycoplasmatota</taxon>
        <taxon>Mollicutes</taxon>
        <taxon>Acholeplasmatales</taxon>
        <taxon>Acholeplasmataceae</taxon>
        <taxon>Acholeplasma</taxon>
    </lineage>
</organism>
<dbReference type="EMBL" id="FO681347">
    <property type="protein sequence ID" value="CCV64294.1"/>
    <property type="molecule type" value="Genomic_DNA"/>
</dbReference>
<dbReference type="SUPFAM" id="SSF158622">
    <property type="entry name" value="YheA/YmcA-like"/>
    <property type="match status" value="1"/>
</dbReference>
<protein>
    <submittedName>
        <fullName evidence="2">Biofilm formation family protein, YmcA</fullName>
    </submittedName>
</protein>
<evidence type="ECO:0000313" key="3">
    <source>
        <dbReference type="Proteomes" id="UP000032740"/>
    </source>
</evidence>
<dbReference type="PANTHER" id="PTHR38448">
    <property type="entry name" value="REGULATORY PROTEIN YLBF-RELATED"/>
    <property type="match status" value="1"/>
</dbReference>
<keyword evidence="3" id="KW-1185">Reference proteome</keyword>
<gene>
    <name evidence="2" type="primary">ymcA</name>
    <name evidence="2" type="ORF">BN85407170</name>
</gene>
<dbReference type="RefSeq" id="WP_026658757.1">
    <property type="nucleotide sequence ID" value="NC_022538.1"/>
</dbReference>
<accession>U4KKL1</accession>
<dbReference type="HOGENOM" id="CLU_2165428_0_0_14"/>